<dbReference type="Gramene" id="PVH38853">
    <property type="protein sequence ID" value="PVH38853"/>
    <property type="gene ID" value="PAHAL_5G370100"/>
</dbReference>
<dbReference type="Proteomes" id="UP000243499">
    <property type="component" value="Chromosome 5"/>
</dbReference>
<name>A0A2T8IME9_9POAL</name>
<dbReference type="AlphaFoldDB" id="A0A2T8IME9"/>
<sequence>MTRSPETPSITCPRESPSLPSPVAVVLPFRHSPGLHNPLVSTSSTPAPFAPVVVGRKPHPRPERARRRCAVTPSRPHRHSALVMPKSSTTTAQVDYMWQNQPELYRLKNILRRLRGDLVGPSVAALAKLSSCAALLPSVRVCSELLHFSFIHARLSRARSLVRVASCLHRPCAAAANPASAHARLHVIVLLGHLSWRMAPARTAYVALTSSLCTASPSPRHCRTHGPRSCRAVPVCAATSRQYLHTAAPLRPSHSRARQPRLQRPPRALRTSVTLEPSSLRSLLCASASPPAQLPNARPHLLTSPLLQCLLAPTSAPVPGRLLPRAPLPCAEPRAAAARLPRRPRARRLGPPARAARLEPPPHRPWAHWRLRHALPQRRPPQLPRHRPALAQHADPSAPPAARLGRRLTHTCAPAPAAAEPLPAPVPAWGRRGSRPARAPALRASHAGRQPPRAGPPVAAARPLRPGRQSSARDQAPGQRLLLPVMFGWKRGRGKTGRDRDGEEEGKKGLNRAAAVERR</sequence>
<evidence type="ECO:0000313" key="2">
    <source>
        <dbReference type="EMBL" id="PVH38853.1"/>
    </source>
</evidence>
<feature type="compositionally biased region" description="Low complexity" evidence="1">
    <location>
        <begin position="416"/>
        <end position="468"/>
    </location>
</feature>
<feature type="compositionally biased region" description="Basic and acidic residues" evidence="1">
    <location>
        <begin position="496"/>
        <end position="508"/>
    </location>
</feature>
<organism evidence="2">
    <name type="scientific">Panicum hallii</name>
    <dbReference type="NCBI Taxonomy" id="206008"/>
    <lineage>
        <taxon>Eukaryota</taxon>
        <taxon>Viridiplantae</taxon>
        <taxon>Streptophyta</taxon>
        <taxon>Embryophyta</taxon>
        <taxon>Tracheophyta</taxon>
        <taxon>Spermatophyta</taxon>
        <taxon>Magnoliopsida</taxon>
        <taxon>Liliopsida</taxon>
        <taxon>Poales</taxon>
        <taxon>Poaceae</taxon>
        <taxon>PACMAD clade</taxon>
        <taxon>Panicoideae</taxon>
        <taxon>Panicodae</taxon>
        <taxon>Paniceae</taxon>
        <taxon>Panicinae</taxon>
        <taxon>Panicum</taxon>
        <taxon>Panicum sect. Panicum</taxon>
    </lineage>
</organism>
<feature type="region of interest" description="Disordered" evidence="1">
    <location>
        <begin position="335"/>
        <end position="361"/>
    </location>
</feature>
<feature type="region of interest" description="Disordered" evidence="1">
    <location>
        <begin position="247"/>
        <end position="269"/>
    </location>
</feature>
<feature type="region of interest" description="Disordered" evidence="1">
    <location>
        <begin position="378"/>
        <end position="402"/>
    </location>
</feature>
<protein>
    <submittedName>
        <fullName evidence="2">Uncharacterized protein</fullName>
    </submittedName>
</protein>
<proteinExistence type="predicted"/>
<feature type="region of interest" description="Disordered" evidence="1">
    <location>
        <begin position="54"/>
        <end position="78"/>
    </location>
</feature>
<dbReference type="EMBL" id="CM008050">
    <property type="protein sequence ID" value="PVH38853.1"/>
    <property type="molecule type" value="Genomic_DNA"/>
</dbReference>
<feature type="region of interest" description="Disordered" evidence="1">
    <location>
        <begin position="416"/>
        <end position="519"/>
    </location>
</feature>
<gene>
    <name evidence="2" type="ORF">PAHAL_5G370100</name>
</gene>
<accession>A0A2T8IME9</accession>
<reference evidence="2" key="1">
    <citation type="submission" date="2018-04" db="EMBL/GenBank/DDBJ databases">
        <title>WGS assembly of Panicum hallii.</title>
        <authorList>
            <person name="Lovell J."/>
            <person name="Jenkins J."/>
            <person name="Lowry D."/>
            <person name="Mamidi S."/>
            <person name="Sreedasyam A."/>
            <person name="Weng X."/>
            <person name="Barry K."/>
            <person name="Bonette J."/>
            <person name="Campitelli B."/>
            <person name="Daum C."/>
            <person name="Gordon S."/>
            <person name="Gould B."/>
            <person name="Lipzen A."/>
            <person name="Macqueen A."/>
            <person name="Palacio-Mejia J."/>
            <person name="Plott C."/>
            <person name="Shakirov E."/>
            <person name="Shu S."/>
            <person name="Yoshinaga Y."/>
            <person name="Zane M."/>
            <person name="Rokhsar D."/>
            <person name="Grimwood J."/>
            <person name="Schmutz J."/>
            <person name="Juenger T."/>
        </authorList>
    </citation>
    <scope>NUCLEOTIDE SEQUENCE [LARGE SCALE GENOMIC DNA]</scope>
    <source>
        <strain evidence="2">FIL2</strain>
    </source>
</reference>
<feature type="compositionally biased region" description="Basic residues" evidence="1">
    <location>
        <begin position="56"/>
        <end position="78"/>
    </location>
</feature>
<evidence type="ECO:0000256" key="1">
    <source>
        <dbReference type="SAM" id="MobiDB-lite"/>
    </source>
</evidence>